<proteinExistence type="predicted"/>
<feature type="transmembrane region" description="Helical" evidence="1">
    <location>
        <begin position="36"/>
        <end position="60"/>
    </location>
</feature>
<accession>A0A917G0V9</accession>
<keyword evidence="1" id="KW-0472">Membrane</keyword>
<keyword evidence="3" id="KW-1185">Reference proteome</keyword>
<feature type="transmembrane region" description="Helical" evidence="1">
    <location>
        <begin position="12"/>
        <end position="30"/>
    </location>
</feature>
<reference evidence="2" key="2">
    <citation type="submission" date="2020-09" db="EMBL/GenBank/DDBJ databases">
        <authorList>
            <person name="Sun Q."/>
            <person name="Sedlacek I."/>
        </authorList>
    </citation>
    <scope>NUCLEOTIDE SEQUENCE</scope>
    <source>
        <strain evidence="2">CCM 7905</strain>
    </source>
</reference>
<sequence length="61" mass="5882">MIPENEIREPALVESGGGAVLMALFVVSGLTVGAAVIGSIVVAVLVGVALLGLVGLVVAAV</sequence>
<evidence type="ECO:0000313" key="3">
    <source>
        <dbReference type="Proteomes" id="UP000654257"/>
    </source>
</evidence>
<dbReference type="Proteomes" id="UP000654257">
    <property type="component" value="Unassembled WGS sequence"/>
</dbReference>
<gene>
    <name evidence="2" type="ORF">GCM10007304_34170</name>
</gene>
<keyword evidence="1" id="KW-1133">Transmembrane helix</keyword>
<reference evidence="2" key="1">
    <citation type="journal article" date="2014" name="Int. J. Syst. Evol. Microbiol.">
        <title>Complete genome sequence of Corynebacterium casei LMG S-19264T (=DSM 44701T), isolated from a smear-ripened cheese.</title>
        <authorList>
            <consortium name="US DOE Joint Genome Institute (JGI-PGF)"/>
            <person name="Walter F."/>
            <person name="Albersmeier A."/>
            <person name="Kalinowski J."/>
            <person name="Ruckert C."/>
        </authorList>
    </citation>
    <scope>NUCLEOTIDE SEQUENCE</scope>
    <source>
        <strain evidence="2">CCM 7905</strain>
    </source>
</reference>
<organism evidence="2 3">
    <name type="scientific">Rhodococcoides trifolii</name>
    <dbReference type="NCBI Taxonomy" id="908250"/>
    <lineage>
        <taxon>Bacteria</taxon>
        <taxon>Bacillati</taxon>
        <taxon>Actinomycetota</taxon>
        <taxon>Actinomycetes</taxon>
        <taxon>Mycobacteriales</taxon>
        <taxon>Nocardiaceae</taxon>
        <taxon>Rhodococcoides</taxon>
    </lineage>
</organism>
<dbReference type="AlphaFoldDB" id="A0A917G0V9"/>
<comment type="caution">
    <text evidence="2">The sequence shown here is derived from an EMBL/GenBank/DDBJ whole genome shotgun (WGS) entry which is preliminary data.</text>
</comment>
<evidence type="ECO:0000313" key="2">
    <source>
        <dbReference type="EMBL" id="GGG17178.1"/>
    </source>
</evidence>
<evidence type="ECO:0000256" key="1">
    <source>
        <dbReference type="SAM" id="Phobius"/>
    </source>
</evidence>
<keyword evidence="1" id="KW-0812">Transmembrane</keyword>
<name>A0A917G0V9_9NOCA</name>
<dbReference type="EMBL" id="BMCU01000003">
    <property type="protein sequence ID" value="GGG17178.1"/>
    <property type="molecule type" value="Genomic_DNA"/>
</dbReference>
<protein>
    <submittedName>
        <fullName evidence="2">Uncharacterized protein</fullName>
    </submittedName>
</protein>